<evidence type="ECO:0000256" key="4">
    <source>
        <dbReference type="ARBA" id="ARBA00022927"/>
    </source>
</evidence>
<comment type="subcellular location">
    <subcellularLocation>
        <location evidence="1">Endomembrane system</location>
    </subcellularLocation>
</comment>
<dbReference type="AlphaFoldDB" id="A0A0V0Y8S6"/>
<evidence type="ECO:0000313" key="9">
    <source>
        <dbReference type="Proteomes" id="UP000054815"/>
    </source>
</evidence>
<gene>
    <name evidence="8" type="primary">MAPRE1</name>
    <name evidence="8" type="ORF">T4E_6873</name>
</gene>
<evidence type="ECO:0000256" key="5">
    <source>
        <dbReference type="ARBA" id="ARBA00023136"/>
    </source>
</evidence>
<dbReference type="Gene3D" id="3.30.450.60">
    <property type="match status" value="1"/>
</dbReference>
<dbReference type="GO" id="GO:0012505">
    <property type="term" value="C:endomembrane system"/>
    <property type="evidence" value="ECO:0007669"/>
    <property type="project" value="UniProtKB-SubCell"/>
</dbReference>
<keyword evidence="3" id="KW-0813">Transport</keyword>
<evidence type="ECO:0000256" key="1">
    <source>
        <dbReference type="ARBA" id="ARBA00004308"/>
    </source>
</evidence>
<evidence type="ECO:0000256" key="6">
    <source>
        <dbReference type="SAM" id="MobiDB-lite"/>
    </source>
</evidence>
<dbReference type="InterPro" id="IPR022775">
    <property type="entry name" value="AP_mu_sigma_su"/>
</dbReference>
<dbReference type="InterPro" id="IPR016635">
    <property type="entry name" value="AP_complex_ssu"/>
</dbReference>
<evidence type="ECO:0000313" key="8">
    <source>
        <dbReference type="EMBL" id="KRX96653.1"/>
    </source>
</evidence>
<feature type="region of interest" description="Disordered" evidence="6">
    <location>
        <begin position="201"/>
        <end position="246"/>
    </location>
</feature>
<name>A0A0V0Y8S6_TRIPS</name>
<accession>A0A0V0Y8S6</accession>
<protein>
    <submittedName>
        <fullName evidence="8">AP-3 complex subunit sigma-2</fullName>
    </submittedName>
</protein>
<dbReference type="Pfam" id="PF01217">
    <property type="entry name" value="Clat_adaptor_s"/>
    <property type="match status" value="1"/>
</dbReference>
<dbReference type="SUPFAM" id="SSF64356">
    <property type="entry name" value="SNARE-like"/>
    <property type="match status" value="1"/>
</dbReference>
<keyword evidence="4" id="KW-0653">Protein transport</keyword>
<reference evidence="8 9" key="1">
    <citation type="submission" date="2015-01" db="EMBL/GenBank/DDBJ databases">
        <title>Evolution of Trichinella species and genotypes.</title>
        <authorList>
            <person name="Korhonen P.K."/>
            <person name="Edoardo P."/>
            <person name="Giuseppe L.R."/>
            <person name="Gasser R.B."/>
        </authorList>
    </citation>
    <scope>NUCLEOTIDE SEQUENCE [LARGE SCALE GENOMIC DNA]</scope>
    <source>
        <strain evidence="8">ISS141</strain>
    </source>
</reference>
<sequence length="417" mass="46774">MSSEESDFYACAMEKMKESGFYESIQKVIQAELMRMLIHEKEQVNSVCDEENKAKLNDVDCFVRTKCGRLYFDVFCDFLLRFKLFNTTKTLLAELGLNQESSLLGEKKYECYNLPGIFASESGMDLLNTISRSSASNDVHQNSCMDSHCNIGSQFVNSLFPSCSVKRMPQGMCAIRNGESRTSKTERRNFDEIYSKLEGLGKIPPSRSSANVPPEEQIAVDESAPSTASSRPKGEGFSFPELKGKVQPEKGNANLAIDHLLKKLSINEADSDTVEEYGKASDDSIAKDLEFDKSVYSDNSDDQFNSSESELGILDLIQVFVETLDRCFENVCELDLIFHADKVHYILNEIVMGGMVLETNMNEILTRVNEQDKIEKQEGGIVTAPARAVTAMKNMNLSQQIKDIRLPELPSLSNFKF</sequence>
<dbReference type="GO" id="GO:0015031">
    <property type="term" value="P:protein transport"/>
    <property type="evidence" value="ECO:0007669"/>
    <property type="project" value="UniProtKB-KW"/>
</dbReference>
<feature type="domain" description="AP complex mu/sigma subunit" evidence="7">
    <location>
        <begin position="305"/>
        <end position="374"/>
    </location>
</feature>
<dbReference type="Proteomes" id="UP000054815">
    <property type="component" value="Unassembled WGS sequence"/>
</dbReference>
<dbReference type="InterPro" id="IPR011012">
    <property type="entry name" value="Longin-like_dom_sf"/>
</dbReference>
<dbReference type="PANTHER" id="PTHR11753">
    <property type="entry name" value="ADAPTOR COMPLEXES SMALL SUBUNIT FAMILY"/>
    <property type="match status" value="1"/>
</dbReference>
<organism evidence="8 9">
    <name type="scientific">Trichinella pseudospiralis</name>
    <name type="common">Parasitic roundworm</name>
    <dbReference type="NCBI Taxonomy" id="6337"/>
    <lineage>
        <taxon>Eukaryota</taxon>
        <taxon>Metazoa</taxon>
        <taxon>Ecdysozoa</taxon>
        <taxon>Nematoda</taxon>
        <taxon>Enoplea</taxon>
        <taxon>Dorylaimia</taxon>
        <taxon>Trichinellida</taxon>
        <taxon>Trichinellidae</taxon>
        <taxon>Trichinella</taxon>
    </lineage>
</organism>
<evidence type="ECO:0000256" key="2">
    <source>
        <dbReference type="ARBA" id="ARBA00006972"/>
    </source>
</evidence>
<evidence type="ECO:0000256" key="3">
    <source>
        <dbReference type="ARBA" id="ARBA00022448"/>
    </source>
</evidence>
<dbReference type="EMBL" id="JYDU01000041">
    <property type="protein sequence ID" value="KRX96653.1"/>
    <property type="molecule type" value="Genomic_DNA"/>
</dbReference>
<comment type="similarity">
    <text evidence="2">Belongs to the adaptor complexes small subunit family.</text>
</comment>
<evidence type="ECO:0000259" key="7">
    <source>
        <dbReference type="Pfam" id="PF01217"/>
    </source>
</evidence>
<keyword evidence="5" id="KW-0472">Membrane</keyword>
<proteinExistence type="inferred from homology"/>
<comment type="caution">
    <text evidence="8">The sequence shown here is derived from an EMBL/GenBank/DDBJ whole genome shotgun (WGS) entry which is preliminary data.</text>
</comment>